<name>A0A0K0G506_STRVS</name>
<dbReference type="PROSITE" id="PS50106">
    <property type="entry name" value="PDZ"/>
    <property type="match status" value="1"/>
</dbReference>
<feature type="domain" description="PDZ" evidence="2">
    <location>
        <begin position="144"/>
        <end position="229"/>
    </location>
</feature>
<dbReference type="InterPro" id="IPR001478">
    <property type="entry name" value="PDZ"/>
</dbReference>
<evidence type="ECO:0000313" key="4">
    <source>
        <dbReference type="WBParaSite" id="SVE_1981900.1"/>
    </source>
</evidence>
<dbReference type="Gene3D" id="2.30.42.10">
    <property type="match status" value="1"/>
</dbReference>
<evidence type="ECO:0000313" key="3">
    <source>
        <dbReference type="Proteomes" id="UP000035680"/>
    </source>
</evidence>
<organism evidence="3 4">
    <name type="scientific">Strongyloides venezuelensis</name>
    <name type="common">Threadworm</name>
    <dbReference type="NCBI Taxonomy" id="75913"/>
    <lineage>
        <taxon>Eukaryota</taxon>
        <taxon>Metazoa</taxon>
        <taxon>Ecdysozoa</taxon>
        <taxon>Nematoda</taxon>
        <taxon>Chromadorea</taxon>
        <taxon>Rhabditida</taxon>
        <taxon>Tylenchina</taxon>
        <taxon>Panagrolaimomorpha</taxon>
        <taxon>Strongyloidoidea</taxon>
        <taxon>Strongyloididae</taxon>
        <taxon>Strongyloides</taxon>
    </lineage>
</organism>
<protein>
    <submittedName>
        <fullName evidence="4">Slo-interacting protein 1 (inferred by orthology to a D. melanogaster protein)</fullName>
    </submittedName>
</protein>
<evidence type="ECO:0000256" key="1">
    <source>
        <dbReference type="SAM" id="MobiDB-lite"/>
    </source>
</evidence>
<dbReference type="PANTHER" id="PTHR15545">
    <property type="entry name" value="PDZ DOMAIN CONTAINING RING FINGER PROTEIN 3, 4"/>
    <property type="match status" value="1"/>
</dbReference>
<dbReference type="Pfam" id="PF00595">
    <property type="entry name" value="PDZ"/>
    <property type="match status" value="1"/>
</dbReference>
<dbReference type="PANTHER" id="PTHR15545:SF8">
    <property type="entry name" value="SLO-INTERACTING PROTEIN 1"/>
    <property type="match status" value="1"/>
</dbReference>
<reference evidence="4" key="2">
    <citation type="submission" date="2015-08" db="UniProtKB">
        <authorList>
            <consortium name="WormBaseParasite"/>
        </authorList>
    </citation>
    <scope>IDENTIFICATION</scope>
</reference>
<accession>A0A0K0G506</accession>
<dbReference type="AlphaFoldDB" id="A0A0K0G506"/>
<reference evidence="3" key="1">
    <citation type="submission" date="2014-07" db="EMBL/GenBank/DDBJ databases">
        <authorList>
            <person name="Martin A.A"/>
            <person name="De Silva N."/>
        </authorList>
    </citation>
    <scope>NUCLEOTIDE SEQUENCE</scope>
</reference>
<proteinExistence type="predicted"/>
<dbReference type="InterPro" id="IPR036034">
    <property type="entry name" value="PDZ_sf"/>
</dbReference>
<dbReference type="WBParaSite" id="SVE_1981900.1">
    <property type="protein sequence ID" value="SVE_1981900.1"/>
    <property type="gene ID" value="SVE_1981900"/>
</dbReference>
<dbReference type="InterPro" id="IPR051971">
    <property type="entry name" value="E3_ubiquitin-PDZ_ligase"/>
</dbReference>
<dbReference type="STRING" id="75913.A0A0K0G506"/>
<dbReference type="SUPFAM" id="SSF50156">
    <property type="entry name" value="PDZ domain-like"/>
    <property type="match status" value="1"/>
</dbReference>
<dbReference type="SMART" id="SM00228">
    <property type="entry name" value="PDZ"/>
    <property type="match status" value="1"/>
</dbReference>
<feature type="region of interest" description="Disordered" evidence="1">
    <location>
        <begin position="293"/>
        <end position="314"/>
    </location>
</feature>
<evidence type="ECO:0000259" key="2">
    <source>
        <dbReference type="PROSITE" id="PS50106"/>
    </source>
</evidence>
<keyword evidence="3" id="KW-1185">Reference proteome</keyword>
<dbReference type="Proteomes" id="UP000035680">
    <property type="component" value="Unassembled WGS sequence"/>
</dbReference>
<sequence length="840" mass="95201">MIFIILVTERFAFTLFKSFYFVMPKTAEVVCLQDNNINDTSFVYNKNTISDGDKNLTHSSRSSIENYSPEVNENFNKGIERNSSSSMDILSEEDAYDEIFEDDLLPLDQLAPYLAHLESQHYYRVEETDDLIIMEDQGDVIYEEVVLLRSTLNQLLGLTLCYQHNDQLNQDAIFINEIEKNSVAGNCKKIHVGDQIIQINGINVRSRSQAMAEFSKQNLQVTMLLARSFNMDLNNANNISKLSGQTSDETIKALPKNIFSKNRFLSRNQGNLSPLPEQSISLECDVEDEILTDQNSNNSALEKDSGLSRGTDSDPDIYTVPYDNLDSANTFSKISPPSITSIPQQRRYGMTNNEISSASPTKFEKNLEKELKNLHLEMELIKKDCDNLISMSTIFSLPKTFTKRSINKSIIPGMVKSPILQRPLPTPSGIINKTHLIGNSSLPNSPILSVRNGGKKYPHFANIIEETSSAYNTGNDSCRSTPNKNDQINFMDSNLIQLNSLNKHQLLAGDSATTMGPYLTSVIGTSPKTGHLKSLSITNNHSLDSQRINKSQKEVHFNDPPTIIINNEKNEKEEGTYHTVKNHSKFRLPKYTIKNQVFISKPIRVGTMMKVKEGIEYRPGETTYARPEDLAETIKLQQQALRKAIANKEVIHCSNSLPSSPIIPNHSKVSDRMIKHITQKQSNSLSLAQKVKLSQTADPVNYEWKVKRRSDGSRYIIRRPLRTHQIRAQREEQLNKERTGISTDDDAGSEMKLGKFWTREERKKHLEKAKAYKQRQLQKLIDQEKNTPNQTIVNLSNKKMMKKKGQQVFDKFVTIQEFLTHGSRDPNCPVIEGVLSVTTV</sequence>